<feature type="domain" description="SusE outer membrane protein" evidence="2">
    <location>
        <begin position="145"/>
        <end position="238"/>
    </location>
</feature>
<comment type="caution">
    <text evidence="3">The sequence shown here is derived from an EMBL/GenBank/DDBJ whole genome shotgun (WGS) entry which is preliminary data.</text>
</comment>
<dbReference type="AlphaFoldDB" id="A0A6M0CSV8"/>
<keyword evidence="1" id="KW-0732">Signal</keyword>
<dbReference type="InterPro" id="IPR025970">
    <property type="entry name" value="SusE"/>
</dbReference>
<feature type="domain" description="SusE outer membrane protein" evidence="2">
    <location>
        <begin position="24"/>
        <end position="125"/>
    </location>
</feature>
<name>A0A6M0CSV8_9FLAO</name>
<evidence type="ECO:0000259" key="2">
    <source>
        <dbReference type="Pfam" id="PF14292"/>
    </source>
</evidence>
<dbReference type="EMBL" id="JAABOQ010000003">
    <property type="protein sequence ID" value="NER16920.1"/>
    <property type="molecule type" value="Genomic_DNA"/>
</dbReference>
<organism evidence="3 4">
    <name type="scientific">Spongiivirga citrea</name>
    <dbReference type="NCBI Taxonomy" id="1481457"/>
    <lineage>
        <taxon>Bacteria</taxon>
        <taxon>Pseudomonadati</taxon>
        <taxon>Bacteroidota</taxon>
        <taxon>Flavobacteriia</taxon>
        <taxon>Flavobacteriales</taxon>
        <taxon>Flavobacteriaceae</taxon>
        <taxon>Spongiivirga</taxon>
    </lineage>
</organism>
<accession>A0A6M0CSV8</accession>
<dbReference type="Gene3D" id="2.60.40.3620">
    <property type="match status" value="2"/>
</dbReference>
<sequence length="479" mass="51370">MKSLILKFSFLIALVFVAASCNEDESIEVTAPEAVFQIDQPSITNINLNFALPENPAFTITWEDEVSGASSYDVEIASDFDFTSPIQLGSTDKKTFSRTVAEFNTVLLDLGATANTDFVAYIRLKAGSLTSNTIRFDVIAYAVDPAVITSPSSTTDIVLSDATIDDTALTVSWDDNVDGDGVVYDIQLAQSGTDFTNPVIVASDVAGTTAEIPHGVLNAAAIGVGLEAGVKGSVDMKIFAKEVTESGTLERLSETVTFSLTPYSLDFPYLFFVGAATAPGWDNNNNNPPLFRDPNDGSKYYYTAYFNGDAFKLLEIKGQWQPQWGTNDGSTLAVNDGTGSDPGVFNAPAAGYYTFSVDIAGTSGTFSIENYDASGATDYNTIGMIGSSRTGNNDGWAEPDTDMTQSPFDSHIWYANNITLLDGELKFRANDSWDTNWGSATELFGLGSFDGPGIPVIAGTYDIWFNDLDGSYVLVPLDN</sequence>
<keyword evidence="4" id="KW-1185">Reference proteome</keyword>
<evidence type="ECO:0000313" key="4">
    <source>
        <dbReference type="Proteomes" id="UP000474296"/>
    </source>
</evidence>
<reference evidence="3 4" key="1">
    <citation type="submission" date="2020-01" db="EMBL/GenBank/DDBJ databases">
        <title>Spongiivirga citrea KCTC 32990T.</title>
        <authorList>
            <person name="Wang G."/>
        </authorList>
    </citation>
    <scope>NUCLEOTIDE SEQUENCE [LARGE SCALE GENOMIC DNA]</scope>
    <source>
        <strain evidence="3 4">KCTC 32990</strain>
    </source>
</reference>
<dbReference type="Proteomes" id="UP000474296">
    <property type="component" value="Unassembled WGS sequence"/>
</dbReference>
<proteinExistence type="predicted"/>
<dbReference type="PROSITE" id="PS51257">
    <property type="entry name" value="PROKAR_LIPOPROTEIN"/>
    <property type="match status" value="1"/>
</dbReference>
<dbReference type="RefSeq" id="WP_164030674.1">
    <property type="nucleotide sequence ID" value="NZ_JAABOQ010000003.1"/>
</dbReference>
<evidence type="ECO:0000256" key="1">
    <source>
        <dbReference type="SAM" id="SignalP"/>
    </source>
</evidence>
<evidence type="ECO:0000313" key="3">
    <source>
        <dbReference type="EMBL" id="NER16920.1"/>
    </source>
</evidence>
<dbReference type="Pfam" id="PF14292">
    <property type="entry name" value="SusE"/>
    <property type="match status" value="2"/>
</dbReference>
<protein>
    <submittedName>
        <fullName evidence="3">SusF/SusE family outer membrane protein</fullName>
    </submittedName>
</protein>
<feature type="chain" id="PRO_5026678377" evidence="1">
    <location>
        <begin position="19"/>
        <end position="479"/>
    </location>
</feature>
<gene>
    <name evidence="3" type="ORF">GWK10_06845</name>
</gene>
<feature type="signal peptide" evidence="1">
    <location>
        <begin position="1"/>
        <end position="18"/>
    </location>
</feature>